<dbReference type="CDD" id="cd00077">
    <property type="entry name" value="HDc"/>
    <property type="match status" value="1"/>
</dbReference>
<comment type="caution">
    <text evidence="2">The sequence shown here is derived from an EMBL/GenBank/DDBJ whole genome shotgun (WGS) entry which is preliminary data.</text>
</comment>
<organism evidence="2 3">
    <name type="scientific">Streptomyces andamanensis</name>
    <dbReference type="NCBI Taxonomy" id="1565035"/>
    <lineage>
        <taxon>Bacteria</taxon>
        <taxon>Bacillati</taxon>
        <taxon>Actinomycetota</taxon>
        <taxon>Actinomycetes</taxon>
        <taxon>Kitasatosporales</taxon>
        <taxon>Streptomycetaceae</taxon>
        <taxon>Streptomyces</taxon>
    </lineage>
</organism>
<name>A0ABV8TSF8_9ACTN</name>
<accession>A0ABV8TSF8</accession>
<feature type="domain" description="HD/PDEase" evidence="1">
    <location>
        <begin position="22"/>
        <end position="156"/>
    </location>
</feature>
<proteinExistence type="predicted"/>
<dbReference type="SUPFAM" id="SSF109604">
    <property type="entry name" value="HD-domain/PDEase-like"/>
    <property type="match status" value="1"/>
</dbReference>
<dbReference type="PANTHER" id="PTHR38659">
    <property type="entry name" value="METAL-DEPENDENT PHOSPHOHYDROLASE"/>
    <property type="match status" value="1"/>
</dbReference>
<keyword evidence="3" id="KW-1185">Reference proteome</keyword>
<dbReference type="PANTHER" id="PTHR38659:SF2">
    <property type="entry name" value="HDIG DOMAIN PROTEIN"/>
    <property type="match status" value="1"/>
</dbReference>
<evidence type="ECO:0000259" key="1">
    <source>
        <dbReference type="SMART" id="SM00471"/>
    </source>
</evidence>
<dbReference type="Gene3D" id="1.10.3210.10">
    <property type="entry name" value="Hypothetical protein af1432"/>
    <property type="match status" value="1"/>
</dbReference>
<dbReference type="EMBL" id="JBHSDP010000031">
    <property type="protein sequence ID" value="MFC4333455.1"/>
    <property type="molecule type" value="Genomic_DNA"/>
</dbReference>
<dbReference type="RefSeq" id="WP_381744775.1">
    <property type="nucleotide sequence ID" value="NZ_JBHSDP010000031.1"/>
</dbReference>
<reference evidence="3" key="1">
    <citation type="journal article" date="2019" name="Int. J. Syst. Evol. Microbiol.">
        <title>The Global Catalogue of Microorganisms (GCM) 10K type strain sequencing project: providing services to taxonomists for standard genome sequencing and annotation.</title>
        <authorList>
            <consortium name="The Broad Institute Genomics Platform"/>
            <consortium name="The Broad Institute Genome Sequencing Center for Infectious Disease"/>
            <person name="Wu L."/>
            <person name="Ma J."/>
        </authorList>
    </citation>
    <scope>NUCLEOTIDE SEQUENCE [LARGE SCALE GENOMIC DNA]</scope>
    <source>
        <strain evidence="3">PCU 347</strain>
    </source>
</reference>
<sequence>MALPGAEEIRALHLRHAPTQEAFDLVHTHCVIVRHITRELLARAPVRADTELALAGALLHDIGVYRLYGPDGTLDGADYVRHGALGHELLREEGLPEELCRFCSHHTGVGLTAHDVRAQRLPLPPGDYLAETMEERAVMYADKFHSKTAPPVFLTAAAYARHVVRFGADKVRSFDRLRAEFGEPDVRALAARFGHAVR</sequence>
<gene>
    <name evidence="2" type="ORF">ACFPC0_37970</name>
</gene>
<dbReference type="NCBIfam" id="TIGR00277">
    <property type="entry name" value="HDIG"/>
    <property type="match status" value="1"/>
</dbReference>
<dbReference type="InterPro" id="IPR006674">
    <property type="entry name" value="HD_domain"/>
</dbReference>
<dbReference type="Pfam" id="PF01966">
    <property type="entry name" value="HD"/>
    <property type="match status" value="1"/>
</dbReference>
<dbReference type="InterPro" id="IPR006675">
    <property type="entry name" value="HDIG_dom"/>
</dbReference>
<evidence type="ECO:0000313" key="3">
    <source>
        <dbReference type="Proteomes" id="UP001595824"/>
    </source>
</evidence>
<dbReference type="SMART" id="SM00471">
    <property type="entry name" value="HDc"/>
    <property type="match status" value="1"/>
</dbReference>
<dbReference type="InterPro" id="IPR003607">
    <property type="entry name" value="HD/PDEase_dom"/>
</dbReference>
<evidence type="ECO:0000313" key="2">
    <source>
        <dbReference type="EMBL" id="MFC4333455.1"/>
    </source>
</evidence>
<dbReference type="Proteomes" id="UP001595824">
    <property type="component" value="Unassembled WGS sequence"/>
</dbReference>
<protein>
    <submittedName>
        <fullName evidence="2">HDIG domain-containing metalloprotein</fullName>
    </submittedName>
</protein>